<gene>
    <name evidence="2" type="primary">LOC401320</name>
    <name evidence="2" type="ORF">tcag7.905</name>
</gene>
<protein>
    <submittedName>
        <fullName evidence="2">Hypothetical gene supported by BC016976</fullName>
    </submittedName>
</protein>
<dbReference type="ChiTaRS" id="LOC401320">
    <property type="organism name" value="human"/>
</dbReference>
<proteinExistence type="predicted"/>
<sequence>MKMSSCWSRVDSEPSGTSVLIKKREIWTHTEQRPPCEDGGRDRRDAATRHKCLGLPETTRSLPQRLQQEHGSANTLILVFQPPERFPKIPFSTGVWCKMRHIFHGW</sequence>
<reference evidence="2" key="1">
    <citation type="journal article" date="2003" name="Science">
        <title>Human chromosome 7: DNA sequence and biology.</title>
        <authorList>
            <person name="Scherer S.W."/>
            <person name="Cheung J."/>
            <person name="MacDonald J.R."/>
            <person name="Osborne L.R."/>
            <person name="Nakabayashi K."/>
            <person name="Herbrick J.A."/>
            <person name="Carson A.R."/>
            <person name="Parker-Katiraee L."/>
            <person name="Skaug J."/>
            <person name="Khaja R."/>
            <person name="Zhang J."/>
            <person name="Hudek A.K."/>
            <person name="Li M."/>
            <person name="Haddad M."/>
            <person name="Duggan G.E."/>
            <person name="Fernandez B.A."/>
            <person name="Kanematsu E."/>
            <person name="Gentles S."/>
            <person name="Christopoulos C.C."/>
            <person name="Choufani S."/>
            <person name="Kwasnicka D."/>
            <person name="Zheng X.H."/>
            <person name="Lai Z."/>
            <person name="Nusskern D."/>
            <person name="Zhang Q."/>
            <person name="Gu Z."/>
            <person name="Lu F."/>
            <person name="Zeesman S."/>
            <person name="Nowaczyk M.J."/>
            <person name="Teshima I."/>
            <person name="Chitayat D."/>
            <person name="Shuman C."/>
            <person name="Weksberg R."/>
            <person name="Zackai E.H."/>
            <person name="Grebe T.A."/>
            <person name="Cox S.R."/>
            <person name="Kirkpatrick S.J."/>
            <person name="Rahman N."/>
            <person name="Friedman J.M."/>
            <person name="Heng H.H."/>
            <person name="Pelicci P.G."/>
            <person name="Lo-Coco F."/>
            <person name="Belloni E."/>
            <person name="Shaffer L.G."/>
            <person name="Pober B."/>
            <person name="Morton C.C."/>
            <person name="Gusella J.F."/>
            <person name="Bruns G.A."/>
            <person name="Korf B.R."/>
            <person name="Quade B.J."/>
            <person name="Ligon A.H."/>
            <person name="Ferguson H."/>
            <person name="Higgins A.W."/>
            <person name="Leach N.T."/>
            <person name="Herrick S.R."/>
            <person name="Lemyre E."/>
            <person name="Farra C.G."/>
            <person name="Kim H.G."/>
            <person name="Summers A.M."/>
            <person name="Gripp K.W."/>
            <person name="Roberts W."/>
            <person name="Szatmari P."/>
            <person name="Winsor E.J."/>
            <person name="Grzeschik K.H."/>
            <person name="Teebi A."/>
            <person name="Minassian B.A."/>
            <person name="Kere J."/>
            <person name="Armengol L."/>
            <person name="Pujana M.A."/>
            <person name="Estivill X."/>
            <person name="Wilson M.D."/>
            <person name="Koop B.F."/>
            <person name="Tosi S."/>
            <person name="Moore G.E."/>
            <person name="Boright A.P."/>
            <person name="Zlotorynski E."/>
            <person name="Kerem B."/>
            <person name="Kroisel P.M."/>
            <person name="Petek E."/>
            <person name="Oscier D.G."/>
            <person name="Mould S.J."/>
            <person name="Dohner H."/>
            <person name="Dohner K."/>
            <person name="Rommens J.M."/>
            <person name="Vincent J.B."/>
            <person name="Venter J.C."/>
            <person name="Li P.W."/>
            <person name="Mural R.J."/>
            <person name="Adams M.D."/>
            <person name="Tsui L.C."/>
        </authorList>
    </citation>
    <scope>NUCLEOTIDE SEQUENCE [LARGE SCALE GENOMIC DNA]</scope>
</reference>
<comment type="caution">
    <text evidence="2">The sequence shown here is derived from an EMBL/GenBank/DDBJ whole genome shotgun (WGS) entry which is preliminary data.</text>
</comment>
<dbReference type="EMBL" id="AACC02000087">
    <property type="protein sequence ID" value="EAL24450.1"/>
    <property type="molecule type" value="Genomic_DNA"/>
</dbReference>
<evidence type="ECO:0000256" key="1">
    <source>
        <dbReference type="SAM" id="MobiDB-lite"/>
    </source>
</evidence>
<reference evidence="2" key="2">
    <citation type="submission" date="2004-06" db="EMBL/GenBank/DDBJ databases">
        <authorList>
            <person name="Scherer S.W."/>
            <person name="Cheung J."/>
            <person name="MacDonald J.R."/>
            <person name="Osborne L.R."/>
            <person name="Nakabayashi K."/>
            <person name="Herbrick J.-A."/>
            <person name="Carson A.R."/>
            <person name="Parker-Katiraee L."/>
            <person name="Skaug J."/>
            <person name="Khaja R."/>
            <person name="Zhang J."/>
            <person name="Hudek A.K."/>
            <person name="Li M."/>
            <person name="Haddad M."/>
            <person name="Duggan G.E."/>
            <person name="Fernandez B.A."/>
            <person name="Kanematsu E."/>
            <person name="Gentles S."/>
            <person name="Christopoulos C.C."/>
            <person name="Choufani S."/>
            <person name="Kwasnicka D."/>
            <person name="Zheng X.H."/>
            <person name="Nusskern D."/>
            <person name="Zhang Q."/>
            <person name="Gu Z."/>
            <person name="Lu F."/>
            <person name="Zeesman S."/>
            <person name="Teshima I."/>
            <person name="Chitayat D."/>
            <person name="Shuman C."/>
            <person name="Weksberg R."/>
            <person name="Zackai E.H."/>
            <person name="Grebe T.A."/>
            <person name="Cox S.R."/>
            <person name="Kirkpatrick S.J."/>
            <person name="Rahman N."/>
            <person name="Friedman J.M."/>
            <person name="Heng H.H.Q."/>
            <person name="Pelicci P."/>
            <person name="Lococo F."/>
            <person name="Belloni E."/>
            <person name="Shaffer L.G."/>
            <person name="Morton C.C."/>
            <person name="Pober B."/>
            <person name="Gusella J."/>
            <person name="Bruns G."/>
            <person name="Korf B.R."/>
            <person name="Quade B.J."/>
            <person name="Ligon A.H."/>
            <person name="Ferguson H."/>
            <person name="Higgins A.W."/>
            <person name="Leach N.T."/>
            <person name="Herrick S.R."/>
            <person name="Lemyre E."/>
            <person name="Farra C.G."/>
            <person name="Kim H.-G."/>
            <person name="Summers A.M."/>
            <person name="Gripp K.W."/>
            <person name="Roberts W."/>
            <person name="Szatmari P."/>
            <person name="Winsor E.J.T."/>
            <person name="Grzeschik K.-H."/>
            <person name="Teebi A."/>
            <person name="Minassian B.A."/>
            <person name="Kere J."/>
            <person name="Armengol L."/>
            <person name="Pujana M.Angel."/>
            <person name="Estivill X."/>
            <person name="Wilson M.D."/>
            <person name="Koop B.F."/>
            <person name="Tosi S."/>
            <person name="Moore G.E."/>
            <person name="Boright A.P."/>
            <person name="Zlotorynski E."/>
            <person name="Kerem B."/>
            <person name="Kroisel P.M."/>
            <person name="Petek E."/>
            <person name="Oscier D.G."/>
            <person name="Mould S.J."/>
            <person name="Doehner H."/>
            <person name="Doehner K."/>
            <person name="Rommens J.M."/>
            <person name="Vincent J.B."/>
            <person name="Venter J.C."/>
            <person name="Li P.W."/>
            <person name="Mural R.J."/>
            <person name="Adams M.D."/>
            <person name="Tsui L.-C."/>
        </authorList>
    </citation>
    <scope>NUCLEOTIDE SEQUENCE</scope>
</reference>
<feature type="region of interest" description="Disordered" evidence="1">
    <location>
        <begin position="30"/>
        <end position="49"/>
    </location>
</feature>
<accession>A0A090N8Y7</accession>
<feature type="compositionally biased region" description="Basic and acidic residues" evidence="1">
    <location>
        <begin position="30"/>
        <end position="48"/>
    </location>
</feature>
<evidence type="ECO:0000313" key="2">
    <source>
        <dbReference type="EMBL" id="EAL24450.1"/>
    </source>
</evidence>
<name>A0A090N8Y7_HUMAN</name>
<organism evidence="2">
    <name type="scientific">Homo sapiens</name>
    <name type="common">Human</name>
    <dbReference type="NCBI Taxonomy" id="9606"/>
    <lineage>
        <taxon>Eukaryota</taxon>
        <taxon>Metazoa</taxon>
        <taxon>Chordata</taxon>
        <taxon>Craniata</taxon>
        <taxon>Vertebrata</taxon>
        <taxon>Euteleostomi</taxon>
        <taxon>Mammalia</taxon>
        <taxon>Eutheria</taxon>
        <taxon>Euarchontoglires</taxon>
        <taxon>Primates</taxon>
        <taxon>Haplorrhini</taxon>
        <taxon>Catarrhini</taxon>
        <taxon>Hominidae</taxon>
        <taxon>Homo</taxon>
    </lineage>
</organism>
<dbReference type="AlphaFoldDB" id="A0A090N8Y7"/>